<dbReference type="InterPro" id="IPR038312">
    <property type="entry name" value="DUF5063_sf"/>
</dbReference>
<keyword evidence="2" id="KW-1185">Reference proteome</keyword>
<dbReference type="Proteomes" id="UP000627838">
    <property type="component" value="Unassembled WGS sequence"/>
</dbReference>
<dbReference type="InterPro" id="IPR032025">
    <property type="entry name" value="DUF5063"/>
</dbReference>
<comment type="caution">
    <text evidence="1">The sequence shown here is derived from an EMBL/GenBank/DDBJ whole genome shotgun (WGS) entry which is preliminary data.</text>
</comment>
<accession>A0ABR9JQA5</accession>
<organism evidence="1 2">
    <name type="scientific">Actinomadura algeriensis</name>
    <dbReference type="NCBI Taxonomy" id="1679523"/>
    <lineage>
        <taxon>Bacteria</taxon>
        <taxon>Bacillati</taxon>
        <taxon>Actinomycetota</taxon>
        <taxon>Actinomycetes</taxon>
        <taxon>Streptosporangiales</taxon>
        <taxon>Thermomonosporaceae</taxon>
        <taxon>Actinomadura</taxon>
    </lineage>
</organism>
<dbReference type="RefSeq" id="WP_192759006.1">
    <property type="nucleotide sequence ID" value="NZ_JADBDZ010000001.1"/>
</dbReference>
<dbReference type="Pfam" id="PF16702">
    <property type="entry name" value="DUF5063"/>
    <property type="match status" value="1"/>
</dbReference>
<reference evidence="1 2" key="1">
    <citation type="submission" date="2020-10" db="EMBL/GenBank/DDBJ databases">
        <title>Sequencing the genomes of 1000 actinobacteria strains.</title>
        <authorList>
            <person name="Klenk H.-P."/>
        </authorList>
    </citation>
    <scope>NUCLEOTIDE SEQUENCE [LARGE SCALE GENOMIC DNA]</scope>
    <source>
        <strain evidence="1 2">DSM 46744</strain>
    </source>
</reference>
<evidence type="ECO:0000313" key="1">
    <source>
        <dbReference type="EMBL" id="MBE1532290.1"/>
    </source>
</evidence>
<sequence length="194" mass="21266">MSDTNSPQDWTTLSERIAKHVENYLNGLNAVARGDGGTQTVSLLLLEVSQIILAGAQLGASADVILPDNWEPEMGDDPDLDAVRTGLAERLVTVDEYVEVFDPYKDTEPTAYRLSDDLVDVASDLVHGLRHYQQDRPLEALWWWQYSYFNHWGNHAGAALRALHAVVANVRLNVSEEIAGEVAAAAEEVAATAP</sequence>
<evidence type="ECO:0000313" key="2">
    <source>
        <dbReference type="Proteomes" id="UP000627838"/>
    </source>
</evidence>
<dbReference type="Gene3D" id="1.20.120.1550">
    <property type="entry name" value="Protein of unknown function DUF5063"/>
    <property type="match status" value="1"/>
</dbReference>
<proteinExistence type="predicted"/>
<name>A0ABR9JQA5_9ACTN</name>
<gene>
    <name evidence="1" type="ORF">H4W34_002123</name>
</gene>
<dbReference type="EMBL" id="JADBDZ010000001">
    <property type="protein sequence ID" value="MBE1532290.1"/>
    <property type="molecule type" value="Genomic_DNA"/>
</dbReference>
<protein>
    <recommendedName>
        <fullName evidence="3">DUF5063 domain-containing protein</fullName>
    </recommendedName>
</protein>
<evidence type="ECO:0008006" key="3">
    <source>
        <dbReference type="Google" id="ProtNLM"/>
    </source>
</evidence>